<dbReference type="EMBL" id="JASBWU010000002">
    <property type="protein sequence ID" value="KAJ9124375.1"/>
    <property type="molecule type" value="Genomic_DNA"/>
</dbReference>
<dbReference type="Proteomes" id="UP001243375">
    <property type="component" value="Unassembled WGS sequence"/>
</dbReference>
<sequence>MGNTKQSTTNSTPFSSTANASSSAGLGSGLSSTLAGVEIDPTDPDESLTFSDIAQLFASEFLTTAMGMPFEVGKTLLQVEYKPKEGVVPDGSVVPEHDPGNATIADITDDESVLDDGEVGQQRMFRNVEASVSTWVLVPIRSPAHAWYLQQITNPEEAEAYFQDAIQGGSRSFAAPTTEDDAEPVDQAGYLPEGQ</sequence>
<accession>A0ACC2XK31</accession>
<organism evidence="1 2">
    <name type="scientific">Naganishia vaughanmartiniae</name>
    <dbReference type="NCBI Taxonomy" id="1424756"/>
    <lineage>
        <taxon>Eukaryota</taxon>
        <taxon>Fungi</taxon>
        <taxon>Dikarya</taxon>
        <taxon>Basidiomycota</taxon>
        <taxon>Agaricomycotina</taxon>
        <taxon>Tremellomycetes</taxon>
        <taxon>Filobasidiales</taxon>
        <taxon>Filobasidiaceae</taxon>
        <taxon>Naganishia</taxon>
    </lineage>
</organism>
<keyword evidence="2" id="KW-1185">Reference proteome</keyword>
<gene>
    <name evidence="1" type="ORF">QFC22_001175</name>
</gene>
<proteinExistence type="predicted"/>
<evidence type="ECO:0000313" key="1">
    <source>
        <dbReference type="EMBL" id="KAJ9124375.1"/>
    </source>
</evidence>
<comment type="caution">
    <text evidence="1">The sequence shown here is derived from an EMBL/GenBank/DDBJ whole genome shotgun (WGS) entry which is preliminary data.</text>
</comment>
<name>A0ACC2XK31_9TREE</name>
<reference evidence="1" key="1">
    <citation type="submission" date="2023-04" db="EMBL/GenBank/DDBJ databases">
        <title>Draft Genome sequencing of Naganishia species isolated from polar environments using Oxford Nanopore Technology.</title>
        <authorList>
            <person name="Leo P."/>
            <person name="Venkateswaran K."/>
        </authorList>
    </citation>
    <scope>NUCLEOTIDE SEQUENCE</scope>
    <source>
        <strain evidence="1">MNA-CCFEE 5425</strain>
    </source>
</reference>
<protein>
    <submittedName>
        <fullName evidence="1">Uncharacterized protein</fullName>
    </submittedName>
</protein>
<evidence type="ECO:0000313" key="2">
    <source>
        <dbReference type="Proteomes" id="UP001243375"/>
    </source>
</evidence>